<name>A0ABS8FY84_9FIRM</name>
<sequence>MDSTDLLFEDFYEKAVSGIAAGISIQEFTEMCYDFFHLDIIIVDAGYRLISCAGNRPFSDPYWEILADSGRPDEETIVNDYLKVGYLDAISQSDGAIFVDWGVCREYPQTSGPIYVNGQLSGFISLLFKDLKLKEFSLKLNTALCRLCAILLKTDCIREYQTQNPVREVFATQLFDIQNYPKAPRLEDYRPFIDIRPPFLISVLRSQGGNRPVLEHVRGRARTIFPDIIYLHQEDLLYLFLHGNHAENPENFRCRLNEFLTEYNLQMGCSQIFEQIETRAIYIQQAEYALKTGCRLNPEKHIFNYQDYYIPSMLSEAADRLFPENAVPAELMVLRKFDTENQTDYTESLKVYLHERNNLNKAAARLHLHRNSLKYRLDKIADLTGISPDDPDTALKLQLGFLMLEMI</sequence>
<evidence type="ECO:0000313" key="4">
    <source>
        <dbReference type="EMBL" id="MCC2254544.1"/>
    </source>
</evidence>
<dbReference type="InterPro" id="IPR041522">
    <property type="entry name" value="CdaR_GGDEF"/>
</dbReference>
<dbReference type="InterPro" id="IPR025736">
    <property type="entry name" value="PucR_C-HTH_dom"/>
</dbReference>
<comment type="caution">
    <text evidence="4">The sequence shown here is derived from an EMBL/GenBank/DDBJ whole genome shotgun (WGS) entry which is preliminary data.</text>
</comment>
<dbReference type="InterPro" id="IPR051448">
    <property type="entry name" value="CdaR-like_regulators"/>
</dbReference>
<dbReference type="Pfam" id="PF13556">
    <property type="entry name" value="HTH_30"/>
    <property type="match status" value="1"/>
</dbReference>
<dbReference type="Pfam" id="PF17853">
    <property type="entry name" value="GGDEF_2"/>
    <property type="match status" value="1"/>
</dbReference>
<feature type="domain" description="PucR C-terminal helix-turn-helix" evidence="2">
    <location>
        <begin position="346"/>
        <end position="401"/>
    </location>
</feature>
<evidence type="ECO:0000313" key="5">
    <source>
        <dbReference type="Proteomes" id="UP001198151"/>
    </source>
</evidence>
<accession>A0ABS8FY84</accession>
<proteinExistence type="inferred from homology"/>
<comment type="similarity">
    <text evidence="1">Belongs to the CdaR family.</text>
</comment>
<dbReference type="PANTHER" id="PTHR33744">
    <property type="entry name" value="CARBOHYDRATE DIACID REGULATOR"/>
    <property type="match status" value="1"/>
</dbReference>
<feature type="domain" description="CdaR GGDEF-like" evidence="3">
    <location>
        <begin position="193"/>
        <end position="291"/>
    </location>
</feature>
<evidence type="ECO:0000259" key="2">
    <source>
        <dbReference type="Pfam" id="PF13556"/>
    </source>
</evidence>
<gene>
    <name evidence="4" type="ORF">LKD70_08960</name>
</gene>
<dbReference type="EMBL" id="JAJEQX010000013">
    <property type="protein sequence ID" value="MCC2254544.1"/>
    <property type="molecule type" value="Genomic_DNA"/>
</dbReference>
<evidence type="ECO:0000256" key="1">
    <source>
        <dbReference type="ARBA" id="ARBA00006754"/>
    </source>
</evidence>
<dbReference type="RefSeq" id="WP_227707684.1">
    <property type="nucleotide sequence ID" value="NZ_JAJEQX010000013.1"/>
</dbReference>
<organism evidence="4 5">
    <name type="scientific">Ruminococcus turbiniformis</name>
    <dbReference type="NCBI Taxonomy" id="2881258"/>
    <lineage>
        <taxon>Bacteria</taxon>
        <taxon>Bacillati</taxon>
        <taxon>Bacillota</taxon>
        <taxon>Clostridia</taxon>
        <taxon>Eubacteriales</taxon>
        <taxon>Oscillospiraceae</taxon>
        <taxon>Ruminococcus</taxon>
    </lineage>
</organism>
<dbReference type="PANTHER" id="PTHR33744:SF15">
    <property type="entry name" value="CARBOHYDRATE DIACID REGULATOR"/>
    <property type="match status" value="1"/>
</dbReference>
<reference evidence="4 5" key="1">
    <citation type="submission" date="2021-10" db="EMBL/GenBank/DDBJ databases">
        <title>Anaerobic single-cell dispensing facilitates the cultivation of human gut bacteria.</title>
        <authorList>
            <person name="Afrizal A."/>
        </authorList>
    </citation>
    <scope>NUCLEOTIDE SEQUENCE [LARGE SCALE GENOMIC DNA]</scope>
    <source>
        <strain evidence="4 5">CLA-AA-H200</strain>
    </source>
</reference>
<dbReference type="Gene3D" id="1.10.10.2840">
    <property type="entry name" value="PucR C-terminal helix-turn-helix domain"/>
    <property type="match status" value="1"/>
</dbReference>
<evidence type="ECO:0000259" key="3">
    <source>
        <dbReference type="Pfam" id="PF17853"/>
    </source>
</evidence>
<dbReference type="Proteomes" id="UP001198151">
    <property type="component" value="Unassembled WGS sequence"/>
</dbReference>
<dbReference type="InterPro" id="IPR042070">
    <property type="entry name" value="PucR_C-HTH_sf"/>
</dbReference>
<keyword evidence="5" id="KW-1185">Reference proteome</keyword>
<protein>
    <submittedName>
        <fullName evidence="4">Helix-turn-helix domain-containing protein</fullName>
    </submittedName>
</protein>